<dbReference type="OrthoDB" id="3795930at2759"/>
<dbReference type="PRINTS" id="PR01415">
    <property type="entry name" value="ANKYRIN"/>
</dbReference>
<dbReference type="InterPro" id="IPR002110">
    <property type="entry name" value="Ankyrin_rpt"/>
</dbReference>
<evidence type="ECO:0000256" key="1">
    <source>
        <dbReference type="ARBA" id="ARBA00022737"/>
    </source>
</evidence>
<evidence type="ECO:0000313" key="4">
    <source>
        <dbReference type="EMBL" id="KAF2106255.1"/>
    </source>
</evidence>
<dbReference type="PANTHER" id="PTHR46680">
    <property type="entry name" value="NF-KAPPA-B INHIBITOR ALPHA"/>
    <property type="match status" value="1"/>
</dbReference>
<feature type="repeat" description="ANK" evidence="3">
    <location>
        <begin position="39"/>
        <end position="71"/>
    </location>
</feature>
<evidence type="ECO:0000256" key="2">
    <source>
        <dbReference type="ARBA" id="ARBA00023043"/>
    </source>
</evidence>
<dbReference type="SMART" id="SM00248">
    <property type="entry name" value="ANK"/>
    <property type="match status" value="4"/>
</dbReference>
<dbReference type="PANTHER" id="PTHR46680:SF3">
    <property type="entry name" value="NF-KAPPA-B INHIBITOR CACTUS"/>
    <property type="match status" value="1"/>
</dbReference>
<dbReference type="AlphaFoldDB" id="A0A6A5YGU6"/>
<dbReference type="PROSITE" id="PS50088">
    <property type="entry name" value="ANK_REPEAT"/>
    <property type="match status" value="3"/>
</dbReference>
<dbReference type="Gene3D" id="1.25.40.20">
    <property type="entry name" value="Ankyrin repeat-containing domain"/>
    <property type="match status" value="1"/>
</dbReference>
<dbReference type="Proteomes" id="UP000799770">
    <property type="component" value="Unassembled WGS sequence"/>
</dbReference>
<proteinExistence type="predicted"/>
<gene>
    <name evidence="4" type="ORF">BDV96DRAFT_508136</name>
</gene>
<dbReference type="InterPro" id="IPR051070">
    <property type="entry name" value="NF-kappa-B_inhibitor"/>
</dbReference>
<sequence length="175" mass="19326">METHDDEELLRAIRKGDVDYVKQLFTKSPAPTLNYTTQKGQTPLHLASDLGYSEIVDILLDKKAPLDYKDEDGRTALHLALGSRNYEIVPTLLSAIRQRPDDEREIIDLRDNEGDTVLNLAAGQGDVDVVNILLQDGADVTLRNNAGATPARTAADEYARYSVGPLQLQTHILMA</sequence>
<keyword evidence="2 3" id="KW-0040">ANK repeat</keyword>
<feature type="repeat" description="ANK" evidence="3">
    <location>
        <begin position="113"/>
        <end position="145"/>
    </location>
</feature>
<evidence type="ECO:0000256" key="3">
    <source>
        <dbReference type="PROSITE-ProRule" id="PRU00023"/>
    </source>
</evidence>
<dbReference type="InterPro" id="IPR036770">
    <property type="entry name" value="Ankyrin_rpt-contain_sf"/>
</dbReference>
<reference evidence="4" key="1">
    <citation type="journal article" date="2020" name="Stud. Mycol.">
        <title>101 Dothideomycetes genomes: a test case for predicting lifestyles and emergence of pathogens.</title>
        <authorList>
            <person name="Haridas S."/>
            <person name="Albert R."/>
            <person name="Binder M."/>
            <person name="Bloem J."/>
            <person name="Labutti K."/>
            <person name="Salamov A."/>
            <person name="Andreopoulos B."/>
            <person name="Baker S."/>
            <person name="Barry K."/>
            <person name="Bills G."/>
            <person name="Bluhm B."/>
            <person name="Cannon C."/>
            <person name="Castanera R."/>
            <person name="Culley D."/>
            <person name="Daum C."/>
            <person name="Ezra D."/>
            <person name="Gonzalez J."/>
            <person name="Henrissat B."/>
            <person name="Kuo A."/>
            <person name="Liang C."/>
            <person name="Lipzen A."/>
            <person name="Lutzoni F."/>
            <person name="Magnuson J."/>
            <person name="Mondo S."/>
            <person name="Nolan M."/>
            <person name="Ohm R."/>
            <person name="Pangilinan J."/>
            <person name="Park H.-J."/>
            <person name="Ramirez L."/>
            <person name="Alfaro M."/>
            <person name="Sun H."/>
            <person name="Tritt A."/>
            <person name="Yoshinaga Y."/>
            <person name="Zwiers L.-H."/>
            <person name="Turgeon B."/>
            <person name="Goodwin S."/>
            <person name="Spatafora J."/>
            <person name="Crous P."/>
            <person name="Grigoriev I."/>
        </authorList>
    </citation>
    <scope>NUCLEOTIDE SEQUENCE</scope>
    <source>
        <strain evidence="4">CBS 627.86</strain>
    </source>
</reference>
<protein>
    <submittedName>
        <fullName evidence="4">Ankyrin repeat-containing domain protein</fullName>
    </submittedName>
</protein>
<dbReference type="Pfam" id="PF12796">
    <property type="entry name" value="Ank_2"/>
    <property type="match status" value="1"/>
</dbReference>
<keyword evidence="5" id="KW-1185">Reference proteome</keyword>
<name>A0A6A5YGU6_9PLEO</name>
<dbReference type="GO" id="GO:0005829">
    <property type="term" value="C:cytosol"/>
    <property type="evidence" value="ECO:0007669"/>
    <property type="project" value="TreeGrafter"/>
</dbReference>
<dbReference type="SUPFAM" id="SSF48403">
    <property type="entry name" value="Ankyrin repeat"/>
    <property type="match status" value="1"/>
</dbReference>
<dbReference type="Pfam" id="PF00023">
    <property type="entry name" value="Ank"/>
    <property type="match status" value="1"/>
</dbReference>
<dbReference type="EMBL" id="ML977364">
    <property type="protein sequence ID" value="KAF2106255.1"/>
    <property type="molecule type" value="Genomic_DNA"/>
</dbReference>
<dbReference type="GO" id="GO:0051059">
    <property type="term" value="F:NF-kappaB binding"/>
    <property type="evidence" value="ECO:0007669"/>
    <property type="project" value="TreeGrafter"/>
</dbReference>
<dbReference type="PROSITE" id="PS50297">
    <property type="entry name" value="ANK_REP_REGION"/>
    <property type="match status" value="3"/>
</dbReference>
<organism evidence="4 5">
    <name type="scientific">Lophiotrema nucula</name>
    <dbReference type="NCBI Taxonomy" id="690887"/>
    <lineage>
        <taxon>Eukaryota</taxon>
        <taxon>Fungi</taxon>
        <taxon>Dikarya</taxon>
        <taxon>Ascomycota</taxon>
        <taxon>Pezizomycotina</taxon>
        <taxon>Dothideomycetes</taxon>
        <taxon>Pleosporomycetidae</taxon>
        <taxon>Pleosporales</taxon>
        <taxon>Lophiotremataceae</taxon>
        <taxon>Lophiotrema</taxon>
    </lineage>
</organism>
<evidence type="ECO:0000313" key="5">
    <source>
        <dbReference type="Proteomes" id="UP000799770"/>
    </source>
</evidence>
<accession>A0A6A5YGU6</accession>
<dbReference type="GO" id="GO:0071356">
    <property type="term" value="P:cellular response to tumor necrosis factor"/>
    <property type="evidence" value="ECO:0007669"/>
    <property type="project" value="TreeGrafter"/>
</dbReference>
<keyword evidence="1" id="KW-0677">Repeat</keyword>
<feature type="repeat" description="ANK" evidence="3">
    <location>
        <begin position="72"/>
        <end position="94"/>
    </location>
</feature>